<feature type="domain" description="HTH lysR-type" evidence="5">
    <location>
        <begin position="1"/>
        <end position="57"/>
    </location>
</feature>
<dbReference type="GO" id="GO:0005829">
    <property type="term" value="C:cytosol"/>
    <property type="evidence" value="ECO:0007669"/>
    <property type="project" value="TreeGrafter"/>
</dbReference>
<evidence type="ECO:0000313" key="7">
    <source>
        <dbReference type="Proteomes" id="UP000019364"/>
    </source>
</evidence>
<comment type="similarity">
    <text evidence="1">Belongs to the LysR transcriptional regulatory family.</text>
</comment>
<protein>
    <submittedName>
        <fullName evidence="6">Transcriptional regulator</fullName>
    </submittedName>
</protein>
<comment type="caution">
    <text evidence="6">The sequence shown here is derived from an EMBL/GenBank/DDBJ whole genome shotgun (WGS) entry which is preliminary data.</text>
</comment>
<dbReference type="InterPro" id="IPR036390">
    <property type="entry name" value="WH_DNA-bd_sf"/>
</dbReference>
<evidence type="ECO:0000256" key="4">
    <source>
        <dbReference type="ARBA" id="ARBA00023163"/>
    </source>
</evidence>
<dbReference type="CDD" id="cd05466">
    <property type="entry name" value="PBP2_LTTR_substrate"/>
    <property type="match status" value="1"/>
</dbReference>
<dbReference type="OrthoDB" id="2659059at2"/>
<keyword evidence="2" id="KW-0805">Transcription regulation</keyword>
<dbReference type="Gene3D" id="3.40.190.290">
    <property type="match status" value="1"/>
</dbReference>
<dbReference type="eggNOG" id="COG0583">
    <property type="taxonomic scope" value="Bacteria"/>
</dbReference>
<dbReference type="STRING" id="1236976.JCM16418_2725"/>
<dbReference type="AlphaFoldDB" id="W7Z2J7"/>
<dbReference type="Pfam" id="PF03466">
    <property type="entry name" value="LysR_substrate"/>
    <property type="match status" value="1"/>
</dbReference>
<dbReference type="GO" id="GO:0003677">
    <property type="term" value="F:DNA binding"/>
    <property type="evidence" value="ECO:0007669"/>
    <property type="project" value="UniProtKB-KW"/>
</dbReference>
<dbReference type="FunFam" id="1.10.10.10:FF:000001">
    <property type="entry name" value="LysR family transcriptional regulator"/>
    <property type="match status" value="1"/>
</dbReference>
<proteinExistence type="inferred from homology"/>
<reference evidence="6 7" key="1">
    <citation type="journal article" date="2014" name="Genome Announc.">
        <title>Draft Genome Sequence of Paenibacillus pini JCM 16418T, Isolated from the Rhizosphere of Pine Tree.</title>
        <authorList>
            <person name="Yuki M."/>
            <person name="Oshima K."/>
            <person name="Suda W."/>
            <person name="Oshida Y."/>
            <person name="Kitamura K."/>
            <person name="Iida Y."/>
            <person name="Hattori M."/>
            <person name="Ohkuma M."/>
        </authorList>
    </citation>
    <scope>NUCLEOTIDE SEQUENCE [LARGE SCALE GENOMIC DNA]</scope>
    <source>
        <strain evidence="6 7">JCM 16418</strain>
    </source>
</reference>
<dbReference type="Pfam" id="PF00126">
    <property type="entry name" value="HTH_1"/>
    <property type="match status" value="1"/>
</dbReference>
<evidence type="ECO:0000259" key="5">
    <source>
        <dbReference type="PROSITE" id="PS50931"/>
    </source>
</evidence>
<sequence length="300" mass="33564">MFEDLDVFATVVEQSSLNKASKLLNLSQPALSRKIAKLEADLGVSLFNRRGKRLELTPFGQTAYTFALEQRQQQLKFMQVIAKYKGDDQIAVTLGASLTTLQTTLPPLVNAFMEKHPTAELKLITGKTHEIVSAVRDKKVDAGIVASSIEETGLRCIPLFDDHLVLVLPRNHPLTDQPNAGMELMQGLPMIIFSTGTWYRKLTDDLFHRTGIVPDIRMEMDSFEAIVRLLPTCKAAALLPKSYLRSQLLADNDLVSIHIPDLKETRRTTSLIYAVNAGMTVGARLWIEETSLLFRRMSLN</sequence>
<keyword evidence="4" id="KW-0804">Transcription</keyword>
<dbReference type="SUPFAM" id="SSF53850">
    <property type="entry name" value="Periplasmic binding protein-like II"/>
    <property type="match status" value="1"/>
</dbReference>
<dbReference type="InterPro" id="IPR036388">
    <property type="entry name" value="WH-like_DNA-bd_sf"/>
</dbReference>
<accession>W7Z2J7</accession>
<dbReference type="InterPro" id="IPR050950">
    <property type="entry name" value="HTH-type_LysR_regulators"/>
</dbReference>
<dbReference type="PRINTS" id="PR00039">
    <property type="entry name" value="HTHLYSR"/>
</dbReference>
<dbReference type="GO" id="GO:0003700">
    <property type="term" value="F:DNA-binding transcription factor activity"/>
    <property type="evidence" value="ECO:0007669"/>
    <property type="project" value="InterPro"/>
</dbReference>
<dbReference type="EMBL" id="BAVZ01000007">
    <property type="protein sequence ID" value="GAF08639.1"/>
    <property type="molecule type" value="Genomic_DNA"/>
</dbReference>
<evidence type="ECO:0000256" key="3">
    <source>
        <dbReference type="ARBA" id="ARBA00023125"/>
    </source>
</evidence>
<evidence type="ECO:0000256" key="2">
    <source>
        <dbReference type="ARBA" id="ARBA00023015"/>
    </source>
</evidence>
<dbReference type="Proteomes" id="UP000019364">
    <property type="component" value="Unassembled WGS sequence"/>
</dbReference>
<dbReference type="InterPro" id="IPR005119">
    <property type="entry name" value="LysR_subst-bd"/>
</dbReference>
<keyword evidence="3" id="KW-0238">DNA-binding</keyword>
<dbReference type="SUPFAM" id="SSF46785">
    <property type="entry name" value="Winged helix' DNA-binding domain"/>
    <property type="match status" value="1"/>
</dbReference>
<dbReference type="Gene3D" id="1.10.10.10">
    <property type="entry name" value="Winged helix-like DNA-binding domain superfamily/Winged helix DNA-binding domain"/>
    <property type="match status" value="1"/>
</dbReference>
<organism evidence="6 7">
    <name type="scientific">Paenibacillus pini JCM 16418</name>
    <dbReference type="NCBI Taxonomy" id="1236976"/>
    <lineage>
        <taxon>Bacteria</taxon>
        <taxon>Bacillati</taxon>
        <taxon>Bacillota</taxon>
        <taxon>Bacilli</taxon>
        <taxon>Bacillales</taxon>
        <taxon>Paenibacillaceae</taxon>
        <taxon>Paenibacillus</taxon>
    </lineage>
</organism>
<dbReference type="InterPro" id="IPR000847">
    <property type="entry name" value="LysR_HTH_N"/>
</dbReference>
<evidence type="ECO:0000256" key="1">
    <source>
        <dbReference type="ARBA" id="ARBA00009437"/>
    </source>
</evidence>
<name>W7Z2J7_9BACL</name>
<evidence type="ECO:0000313" key="6">
    <source>
        <dbReference type="EMBL" id="GAF08639.1"/>
    </source>
</evidence>
<gene>
    <name evidence="6" type="ORF">JCM16418_2725</name>
</gene>
<dbReference type="RefSeq" id="WP_036649203.1">
    <property type="nucleotide sequence ID" value="NZ_BAVZ01000007.1"/>
</dbReference>
<dbReference type="PROSITE" id="PS50931">
    <property type="entry name" value="HTH_LYSR"/>
    <property type="match status" value="1"/>
</dbReference>
<dbReference type="PANTHER" id="PTHR30419">
    <property type="entry name" value="HTH-TYPE TRANSCRIPTIONAL REGULATOR YBHD"/>
    <property type="match status" value="1"/>
</dbReference>
<keyword evidence="7" id="KW-1185">Reference proteome</keyword>